<evidence type="ECO:0000313" key="2">
    <source>
        <dbReference type="Proteomes" id="UP000781958"/>
    </source>
</evidence>
<reference evidence="1 2" key="1">
    <citation type="submission" date="2021-03" db="EMBL/GenBank/DDBJ databases">
        <title>Genomic Encyclopedia of Type Strains, Phase III (KMG-III): the genomes of soil and plant-associated and newly described type strains.</title>
        <authorList>
            <person name="Whitman W."/>
        </authorList>
    </citation>
    <scope>NUCLEOTIDE SEQUENCE [LARGE SCALE GENOMIC DNA]</scope>
    <source>
        <strain evidence="1 2">IMMIB AFH-6</strain>
    </source>
</reference>
<organism evidence="1 2">
    <name type="scientific">Azospirillum rugosum</name>
    <dbReference type="NCBI Taxonomy" id="416170"/>
    <lineage>
        <taxon>Bacteria</taxon>
        <taxon>Pseudomonadati</taxon>
        <taxon>Pseudomonadota</taxon>
        <taxon>Alphaproteobacteria</taxon>
        <taxon>Rhodospirillales</taxon>
        <taxon>Azospirillaceae</taxon>
        <taxon>Azospirillum</taxon>
    </lineage>
</organism>
<proteinExistence type="predicted"/>
<accession>A0ABS4SIS5</accession>
<dbReference type="EMBL" id="JAGINP010000006">
    <property type="protein sequence ID" value="MBP2292461.1"/>
    <property type="molecule type" value="Genomic_DNA"/>
</dbReference>
<evidence type="ECO:0000313" key="1">
    <source>
        <dbReference type="EMBL" id="MBP2292461.1"/>
    </source>
</evidence>
<name>A0ABS4SIS5_9PROT</name>
<gene>
    <name evidence="1" type="ORF">J2851_002231</name>
</gene>
<protein>
    <submittedName>
        <fullName evidence="1">Uncharacterized protein</fullName>
    </submittedName>
</protein>
<dbReference type="Proteomes" id="UP000781958">
    <property type="component" value="Unassembled WGS sequence"/>
</dbReference>
<sequence>MRFSYEPKRDARDRKIKHEWNEDHAGFVTDRAGNPEGKCPANIDIEQAEALLNDGIPDSPPEWFKEHPKYFYNIHDGVIYKAVETNPGKSYHAYPCRGPRSRDMTARMQRRLLEKAQQKNCLSAIQTWFADNP</sequence>
<dbReference type="RefSeq" id="WP_209766321.1">
    <property type="nucleotide sequence ID" value="NZ_JAGINP010000006.1"/>
</dbReference>
<keyword evidence="2" id="KW-1185">Reference proteome</keyword>
<comment type="caution">
    <text evidence="1">The sequence shown here is derived from an EMBL/GenBank/DDBJ whole genome shotgun (WGS) entry which is preliminary data.</text>
</comment>